<sequence length="52" mass="5891">MRWSCSRSRICAPCPACSNATSEICLMAWSAPRCSRNSYSTIRTQEVMFPGW</sequence>
<reference evidence="1 2" key="1">
    <citation type="journal article" date="2018" name="G3 (Bethesda)">
        <title>A High-Quality Reference Genome for the Invasive Mosquitofish Gambusia affinis Using a Chicago Library.</title>
        <authorList>
            <person name="Hoffberg S.L."/>
            <person name="Troendle N.J."/>
            <person name="Glenn T.C."/>
            <person name="Mahmud O."/>
            <person name="Louha S."/>
            <person name="Chalopin D."/>
            <person name="Bennetzen J.L."/>
            <person name="Mauricio R."/>
        </authorList>
    </citation>
    <scope>NUCLEOTIDE SEQUENCE [LARGE SCALE GENOMIC DNA]</scope>
    <source>
        <strain evidence="1">NE01/NJP1002.9</strain>
        <tissue evidence="1">Muscle</tissue>
    </source>
</reference>
<dbReference type="EMBL" id="NHOQ01000347">
    <property type="protein sequence ID" value="PWA30670.1"/>
    <property type="molecule type" value="Genomic_DNA"/>
</dbReference>
<protein>
    <submittedName>
        <fullName evidence="1">Uncharacterized protein</fullName>
    </submittedName>
</protein>
<evidence type="ECO:0000313" key="2">
    <source>
        <dbReference type="Proteomes" id="UP000250572"/>
    </source>
</evidence>
<organism evidence="1 2">
    <name type="scientific">Gambusia affinis</name>
    <name type="common">Western mosquitofish</name>
    <name type="synonym">Heterandria affinis</name>
    <dbReference type="NCBI Taxonomy" id="33528"/>
    <lineage>
        <taxon>Eukaryota</taxon>
        <taxon>Metazoa</taxon>
        <taxon>Chordata</taxon>
        <taxon>Craniata</taxon>
        <taxon>Vertebrata</taxon>
        <taxon>Euteleostomi</taxon>
        <taxon>Actinopterygii</taxon>
        <taxon>Neopterygii</taxon>
        <taxon>Teleostei</taxon>
        <taxon>Neoteleostei</taxon>
        <taxon>Acanthomorphata</taxon>
        <taxon>Ovalentaria</taxon>
        <taxon>Atherinomorphae</taxon>
        <taxon>Cyprinodontiformes</taxon>
        <taxon>Poeciliidae</taxon>
        <taxon>Poeciliinae</taxon>
        <taxon>Gambusia</taxon>
    </lineage>
</organism>
<dbReference type="AlphaFoldDB" id="A0A315W3V4"/>
<comment type="caution">
    <text evidence="1">The sequence shown here is derived from an EMBL/GenBank/DDBJ whole genome shotgun (WGS) entry which is preliminary data.</text>
</comment>
<evidence type="ECO:0000313" key="1">
    <source>
        <dbReference type="EMBL" id="PWA30670.1"/>
    </source>
</evidence>
<dbReference type="Proteomes" id="UP000250572">
    <property type="component" value="Unassembled WGS sequence"/>
</dbReference>
<accession>A0A315W3V4</accession>
<proteinExistence type="predicted"/>
<name>A0A315W3V4_GAMAF</name>
<keyword evidence="2" id="KW-1185">Reference proteome</keyword>
<gene>
    <name evidence="1" type="ORF">CCH79_00009183</name>
</gene>